<dbReference type="InterPro" id="IPR001229">
    <property type="entry name" value="Jacalin-like_lectin_dom"/>
</dbReference>
<gene>
    <name evidence="5" type="ORF">M0R45_006240</name>
</gene>
<keyword evidence="2" id="KW-0430">Lectin</keyword>
<evidence type="ECO:0000259" key="4">
    <source>
        <dbReference type="PROSITE" id="PS51752"/>
    </source>
</evidence>
<dbReference type="Pfam" id="PF01419">
    <property type="entry name" value="Jacalin"/>
    <property type="match status" value="1"/>
</dbReference>
<dbReference type="CDD" id="cd09612">
    <property type="entry name" value="Jacalin"/>
    <property type="match status" value="1"/>
</dbReference>
<dbReference type="SMART" id="SM00915">
    <property type="entry name" value="Jacalin"/>
    <property type="match status" value="1"/>
</dbReference>
<dbReference type="InterPro" id="IPR036404">
    <property type="entry name" value="Jacalin-like_lectin_dom_sf"/>
</dbReference>
<evidence type="ECO:0000256" key="1">
    <source>
        <dbReference type="ARBA" id="ARBA00006568"/>
    </source>
</evidence>
<dbReference type="Gene3D" id="2.100.10.30">
    <property type="entry name" value="Jacalin-like lectin domain"/>
    <property type="match status" value="1"/>
</dbReference>
<dbReference type="Proteomes" id="UP001457282">
    <property type="component" value="Unassembled WGS sequence"/>
</dbReference>
<evidence type="ECO:0000256" key="3">
    <source>
        <dbReference type="SAM" id="MobiDB-lite"/>
    </source>
</evidence>
<dbReference type="SUPFAM" id="SSF51101">
    <property type="entry name" value="Mannose-binding lectins"/>
    <property type="match status" value="1"/>
</dbReference>
<evidence type="ECO:0000313" key="6">
    <source>
        <dbReference type="Proteomes" id="UP001457282"/>
    </source>
</evidence>
<dbReference type="PANTHER" id="PTHR47293">
    <property type="entry name" value="JACALIN-RELATED LECTIN 3"/>
    <property type="match status" value="1"/>
</dbReference>
<comment type="caution">
    <text evidence="5">The sequence shown here is derived from an EMBL/GenBank/DDBJ whole genome shotgun (WGS) entry which is preliminary data.</text>
</comment>
<keyword evidence="6" id="KW-1185">Reference proteome</keyword>
<feature type="region of interest" description="Disordered" evidence="3">
    <location>
        <begin position="1"/>
        <end position="33"/>
    </location>
</feature>
<organism evidence="5 6">
    <name type="scientific">Rubus argutus</name>
    <name type="common">Southern blackberry</name>
    <dbReference type="NCBI Taxonomy" id="59490"/>
    <lineage>
        <taxon>Eukaryota</taxon>
        <taxon>Viridiplantae</taxon>
        <taxon>Streptophyta</taxon>
        <taxon>Embryophyta</taxon>
        <taxon>Tracheophyta</taxon>
        <taxon>Spermatophyta</taxon>
        <taxon>Magnoliopsida</taxon>
        <taxon>eudicotyledons</taxon>
        <taxon>Gunneridae</taxon>
        <taxon>Pentapetalae</taxon>
        <taxon>rosids</taxon>
        <taxon>fabids</taxon>
        <taxon>Rosales</taxon>
        <taxon>Rosaceae</taxon>
        <taxon>Rosoideae</taxon>
        <taxon>Rosoideae incertae sedis</taxon>
        <taxon>Rubus</taxon>
    </lineage>
</organism>
<dbReference type="InterPro" id="IPR033734">
    <property type="entry name" value="Jacalin-like_lectin_dom_plant"/>
</dbReference>
<dbReference type="AlphaFoldDB" id="A0AAW1YQK9"/>
<reference evidence="5 6" key="1">
    <citation type="journal article" date="2023" name="G3 (Bethesda)">
        <title>A chromosome-length genome assembly and annotation of blackberry (Rubus argutus, cv. 'Hillquist').</title>
        <authorList>
            <person name="Bruna T."/>
            <person name="Aryal R."/>
            <person name="Dudchenko O."/>
            <person name="Sargent D.J."/>
            <person name="Mead D."/>
            <person name="Buti M."/>
            <person name="Cavallini A."/>
            <person name="Hytonen T."/>
            <person name="Andres J."/>
            <person name="Pham M."/>
            <person name="Weisz D."/>
            <person name="Mascagni F."/>
            <person name="Usai G."/>
            <person name="Natali L."/>
            <person name="Bassil N."/>
            <person name="Fernandez G.E."/>
            <person name="Lomsadze A."/>
            <person name="Armour M."/>
            <person name="Olukolu B."/>
            <person name="Poorten T."/>
            <person name="Britton C."/>
            <person name="Davik J."/>
            <person name="Ashrafi H."/>
            <person name="Aiden E.L."/>
            <person name="Borodovsky M."/>
            <person name="Worthington M."/>
        </authorList>
    </citation>
    <scope>NUCLEOTIDE SEQUENCE [LARGE SCALE GENOMIC DNA]</scope>
    <source>
        <strain evidence="5">PI 553951</strain>
    </source>
</reference>
<dbReference type="EMBL" id="JBEDUW010000001">
    <property type="protein sequence ID" value="KAK9950771.1"/>
    <property type="molecule type" value="Genomic_DNA"/>
</dbReference>
<comment type="similarity">
    <text evidence="1">Belongs to the jacalin lectin family.</text>
</comment>
<dbReference type="PROSITE" id="PS51752">
    <property type="entry name" value="JACALIN_LECTIN"/>
    <property type="match status" value="1"/>
</dbReference>
<name>A0AAW1YQK9_RUBAR</name>
<dbReference type="PANTHER" id="PTHR47293:SF15">
    <property type="entry name" value="JACALIN-RELATED LECTIN 19"/>
    <property type="match status" value="1"/>
</dbReference>
<evidence type="ECO:0000313" key="5">
    <source>
        <dbReference type="EMBL" id="KAK9950771.1"/>
    </source>
</evidence>
<dbReference type="GO" id="GO:0030246">
    <property type="term" value="F:carbohydrate binding"/>
    <property type="evidence" value="ECO:0007669"/>
    <property type="project" value="UniProtKB-KW"/>
</dbReference>
<protein>
    <recommendedName>
        <fullName evidence="4">Jacalin-type lectin domain-containing protein</fullName>
    </recommendedName>
</protein>
<feature type="domain" description="Jacalin-type lectin" evidence="4">
    <location>
        <begin position="39"/>
        <end position="190"/>
    </location>
</feature>
<accession>A0AAW1YQK9</accession>
<evidence type="ECO:0000256" key="2">
    <source>
        <dbReference type="ARBA" id="ARBA00022734"/>
    </source>
</evidence>
<proteinExistence type="inferred from homology"/>
<sequence length="191" mass="20835">MAEGQNGKTDKAATEGQNGKTDKAATEGQNGKTDKVRMTITSTRLPDKTGGSYWDDGLYGKVKAINLRLDTYIHSISVDYEKENENIISSKWRGSQNGQLIDPITLAPEEHIKTVSGNIGEVKLPNSNTKVKVIRLIKFETNLGTYGPFGDSSGEYETFSYSVKDGENIIGFFGRCSSQCLNAIGFHATKA</sequence>